<evidence type="ECO:0000259" key="2">
    <source>
        <dbReference type="PROSITE" id="PS51272"/>
    </source>
</evidence>
<dbReference type="PANTHER" id="PTHR43308:SF1">
    <property type="entry name" value="OUTER MEMBRANE PROTEIN ALPHA"/>
    <property type="match status" value="1"/>
</dbReference>
<dbReference type="HOGENOM" id="CLU_018575_0_0_3"/>
<protein>
    <submittedName>
        <fullName evidence="3">Possible porin</fullName>
    </submittedName>
</protein>
<keyword evidence="4" id="KW-1185">Reference proteome</keyword>
<dbReference type="EMBL" id="BX569695">
    <property type="protein sequence ID" value="CAE08738.1"/>
    <property type="molecule type" value="Genomic_DNA"/>
</dbReference>
<accession>Q7U449</accession>
<dbReference type="RefSeq" id="WP_011129079.1">
    <property type="nucleotide sequence ID" value="NC_005070.1"/>
</dbReference>
<feature type="signal peptide" evidence="1">
    <location>
        <begin position="1"/>
        <end position="25"/>
    </location>
</feature>
<dbReference type="NCBIfam" id="NF033921">
    <property type="entry name" value="por_somb"/>
    <property type="match status" value="1"/>
</dbReference>
<name>Q7U449_PARMW</name>
<dbReference type="STRING" id="84588.SYNW2223"/>
<dbReference type="GO" id="GO:0016020">
    <property type="term" value="C:membrane"/>
    <property type="evidence" value="ECO:0007669"/>
    <property type="project" value="InterPro"/>
</dbReference>
<dbReference type="GO" id="GO:0008643">
    <property type="term" value="P:carbohydrate transport"/>
    <property type="evidence" value="ECO:0007669"/>
    <property type="project" value="InterPro"/>
</dbReference>
<reference evidence="3 4" key="1">
    <citation type="journal article" date="2003" name="Nature">
        <title>The genome of a motile marine Synechococcus.</title>
        <authorList>
            <person name="Palenik B."/>
            <person name="Brahamsha B."/>
            <person name="Larimer F."/>
            <person name="Land M."/>
            <person name="Hauser L."/>
            <person name="Chain P."/>
            <person name="Lamerdin J."/>
            <person name="Regala W."/>
            <person name="Allen E.A."/>
            <person name="McCarren J."/>
            <person name="Paulsen I."/>
            <person name="Dufresne A."/>
            <person name="Partensky F."/>
            <person name="Webb E."/>
            <person name="Waterbury J."/>
        </authorList>
    </citation>
    <scope>NUCLEOTIDE SEQUENCE [LARGE SCALE GENOMIC DNA]</scope>
    <source>
        <strain evidence="3 4">WH8102</strain>
    </source>
</reference>
<dbReference type="Proteomes" id="UP000001422">
    <property type="component" value="Chromosome"/>
</dbReference>
<evidence type="ECO:0000256" key="1">
    <source>
        <dbReference type="RuleBase" id="RU363072"/>
    </source>
</evidence>
<proteinExistence type="inferred from homology"/>
<dbReference type="InterPro" id="IPR051465">
    <property type="entry name" value="Cell_Envelope_Struct_Comp"/>
</dbReference>
<keyword evidence="1" id="KW-0732">Signal</keyword>
<evidence type="ECO:0000313" key="3">
    <source>
        <dbReference type="EMBL" id="CAE08738.1"/>
    </source>
</evidence>
<feature type="domain" description="SLH" evidence="2">
    <location>
        <begin position="54"/>
        <end position="118"/>
    </location>
</feature>
<dbReference type="Pfam" id="PF04966">
    <property type="entry name" value="OprB"/>
    <property type="match status" value="1"/>
</dbReference>
<feature type="chain" id="PRO_5004293927" evidence="1">
    <location>
        <begin position="26"/>
        <end position="661"/>
    </location>
</feature>
<comment type="similarity">
    <text evidence="1">Belongs to the OprB family.</text>
</comment>
<sequence length="661" mass="73553">MKLLQHLLVAPAALTFLIAPLSAQAADLNIDSVADYSATLDLEQAKQLLQQVTSVNQFNDVYPTDWAYQALVRLVKTYGCVAGYPNGSFRGYIPITRYEAAALLASCLDRVTEMTEEVEQLLKEFESELNFVAGSIMLLEDRVGSLEASQFSTTTKLKGKTTFTMGSTKAYGTNDGSKYYWNYDRKHQIVEIDGRESPLGSTQNSRSWQRTREAWRAVHNRDGSLKEKDGKRGTEIIKGTKLEKHYKDIRSRKFRDHKSWKKDATGGGTRAYNSQYGAFTFNYEQKLNLKTSFTGKDLLYASFTAGNFCDNAFAGDGVSLTKLSTAPCTEDILGLGRLYYRFPLKNDELIDHSLIFIVGPMARNTESLGMWPSAYNRGGARILDWTGLAGVPNVYNKATGAMFGVIYKEKTENKGDPAFSVSMNYLAEDGGDGDPVLGGMFTNNSRGNFLVQAGWGGEEYGVAFAYRYGQCGTGQRRGTNFMMDDSFNNECWRDVWNWTEEDLYQGDYIAERSERNSHNFALNGYWVPQETGWIPSVSVGYARSAITGSGFFKYSPVASQSWFVGVKWDDVFDVGNDLGVGFGMPNFATELAGGYSPNDANYLVELYASFQVTDNIQITPSVFWMSRPLGHYTANLSGDQDQNGASTFGIFGGLIQSVFRF</sequence>
<dbReference type="KEGG" id="syw:SYNW2223"/>
<gene>
    <name evidence="3" type="primary">som</name>
    <name evidence="3" type="ordered locus">SYNW2223</name>
</gene>
<dbReference type="AlphaFoldDB" id="Q7U449"/>
<dbReference type="InterPro" id="IPR047684">
    <property type="entry name" value="Por_som-like"/>
</dbReference>
<dbReference type="PANTHER" id="PTHR43308">
    <property type="entry name" value="OUTER MEMBRANE PROTEIN ALPHA-RELATED"/>
    <property type="match status" value="1"/>
</dbReference>
<dbReference type="InterPro" id="IPR007049">
    <property type="entry name" value="Carb-sel_porin_OprB"/>
</dbReference>
<dbReference type="InterPro" id="IPR001119">
    <property type="entry name" value="SLH_dom"/>
</dbReference>
<organism evidence="3 4">
    <name type="scientific">Parasynechococcus marenigrum (strain WH8102)</name>
    <dbReference type="NCBI Taxonomy" id="84588"/>
    <lineage>
        <taxon>Bacteria</taxon>
        <taxon>Bacillati</taxon>
        <taxon>Cyanobacteriota</taxon>
        <taxon>Cyanophyceae</taxon>
        <taxon>Synechococcales</taxon>
        <taxon>Prochlorococcaceae</taxon>
        <taxon>Parasynechococcus</taxon>
        <taxon>Parasynechococcus marenigrum</taxon>
    </lineage>
</organism>
<dbReference type="eggNOG" id="COG3659">
    <property type="taxonomic scope" value="Bacteria"/>
</dbReference>
<dbReference type="Pfam" id="PF00395">
    <property type="entry name" value="SLH"/>
    <property type="match status" value="1"/>
</dbReference>
<evidence type="ECO:0000313" key="4">
    <source>
        <dbReference type="Proteomes" id="UP000001422"/>
    </source>
</evidence>
<dbReference type="PROSITE" id="PS51272">
    <property type="entry name" value="SLH"/>
    <property type="match status" value="1"/>
</dbReference>
<dbReference type="GO" id="GO:0015288">
    <property type="term" value="F:porin activity"/>
    <property type="evidence" value="ECO:0007669"/>
    <property type="project" value="InterPro"/>
</dbReference>
<dbReference type="eggNOG" id="COG2960">
    <property type="taxonomic scope" value="Bacteria"/>
</dbReference>